<dbReference type="InterPro" id="IPR052018">
    <property type="entry name" value="PHP_domain"/>
</dbReference>
<keyword evidence="3" id="KW-1185">Reference proteome</keyword>
<dbReference type="RefSeq" id="WP_137771181.1">
    <property type="nucleotide sequence ID" value="NZ_BAAAIS010000001.1"/>
</dbReference>
<dbReference type="Gene3D" id="3.20.20.140">
    <property type="entry name" value="Metal-dependent hydrolases"/>
    <property type="match status" value="1"/>
</dbReference>
<proteinExistence type="predicted"/>
<dbReference type="EMBL" id="JBHUFL010000001">
    <property type="protein sequence ID" value="MFD1833658.1"/>
    <property type="molecule type" value="Genomic_DNA"/>
</dbReference>
<dbReference type="Pfam" id="PF02811">
    <property type="entry name" value="PHP"/>
    <property type="match status" value="1"/>
</dbReference>
<dbReference type="InterPro" id="IPR003141">
    <property type="entry name" value="Pol/His_phosphatase_N"/>
</dbReference>
<evidence type="ECO:0000313" key="3">
    <source>
        <dbReference type="Proteomes" id="UP001597280"/>
    </source>
</evidence>
<dbReference type="SMART" id="SM00481">
    <property type="entry name" value="POLIIIAc"/>
    <property type="match status" value="1"/>
</dbReference>
<name>A0ABW4PW03_9MICO</name>
<reference evidence="3" key="1">
    <citation type="journal article" date="2019" name="Int. J. Syst. Evol. Microbiol.">
        <title>The Global Catalogue of Microorganisms (GCM) 10K type strain sequencing project: providing services to taxonomists for standard genome sequencing and annotation.</title>
        <authorList>
            <consortium name="The Broad Institute Genomics Platform"/>
            <consortium name="The Broad Institute Genome Sequencing Center for Infectious Disease"/>
            <person name="Wu L."/>
            <person name="Ma J."/>
        </authorList>
    </citation>
    <scope>NUCLEOTIDE SEQUENCE [LARGE SCALE GENOMIC DNA]</scope>
    <source>
        <strain evidence="3">JCM 11650</strain>
    </source>
</reference>
<evidence type="ECO:0000313" key="2">
    <source>
        <dbReference type="EMBL" id="MFD1833658.1"/>
    </source>
</evidence>
<dbReference type="SUPFAM" id="SSF89550">
    <property type="entry name" value="PHP domain-like"/>
    <property type="match status" value="1"/>
</dbReference>
<gene>
    <name evidence="2" type="ORF">ACFSDA_01100</name>
</gene>
<dbReference type="CDD" id="cd07438">
    <property type="entry name" value="PHP_HisPPase_AMP"/>
    <property type="match status" value="1"/>
</dbReference>
<protein>
    <submittedName>
        <fullName evidence="2">PHP domain-containing protein</fullName>
    </submittedName>
</protein>
<dbReference type="Gene3D" id="1.10.150.650">
    <property type="match status" value="1"/>
</dbReference>
<comment type="caution">
    <text evidence="2">The sequence shown here is derived from an EMBL/GenBank/DDBJ whole genome shotgun (WGS) entry which is preliminary data.</text>
</comment>
<accession>A0ABW4PW03</accession>
<evidence type="ECO:0000259" key="1">
    <source>
        <dbReference type="SMART" id="SM00481"/>
    </source>
</evidence>
<organism evidence="2 3">
    <name type="scientific">Brachybacterium rhamnosum</name>
    <dbReference type="NCBI Taxonomy" id="173361"/>
    <lineage>
        <taxon>Bacteria</taxon>
        <taxon>Bacillati</taxon>
        <taxon>Actinomycetota</taxon>
        <taxon>Actinomycetes</taxon>
        <taxon>Micrococcales</taxon>
        <taxon>Dermabacteraceae</taxon>
        <taxon>Brachybacterium</taxon>
    </lineage>
</organism>
<feature type="domain" description="Polymerase/histidinol phosphatase N-terminal" evidence="1">
    <location>
        <begin position="12"/>
        <end position="77"/>
    </location>
</feature>
<dbReference type="PANTHER" id="PTHR42924">
    <property type="entry name" value="EXONUCLEASE"/>
    <property type="match status" value="1"/>
</dbReference>
<dbReference type="InterPro" id="IPR016195">
    <property type="entry name" value="Pol/histidinol_Pase-like"/>
</dbReference>
<dbReference type="InterPro" id="IPR004013">
    <property type="entry name" value="PHP_dom"/>
</dbReference>
<dbReference type="PANTHER" id="PTHR42924:SF3">
    <property type="entry name" value="POLYMERASE_HISTIDINOL PHOSPHATASE N-TERMINAL DOMAIN-CONTAINING PROTEIN"/>
    <property type="match status" value="1"/>
</dbReference>
<sequence>MSDAADPVHDRIDLHAHSTWSDGTRDVVELFEDAREAGVTALALTDHDTTAGWAELPDAVRATGVAAVPGIEVSAEHEGLSVHVLALLVDPDPGSGLAGEMARACRSRAERARSMVELLGRDVPISWDLVQEQVADETTVIGRPHIADALVAAGVVPDRSAAFAELLAPTGPYYVPYYAPSPTAVVELIHAAGGVAVIAHPSSSSRDGGLPRGLLEDMIAAGLDGIEVDHREHDDAERTALLELADHHGLLVTGGSDYHGAGKPNRLGENLTQSDVLAAITRRATSTTEVIRPWTWST</sequence>
<dbReference type="Proteomes" id="UP001597280">
    <property type="component" value="Unassembled WGS sequence"/>
</dbReference>